<dbReference type="PROSITE" id="PS51379">
    <property type="entry name" value="4FE4S_FER_2"/>
    <property type="match status" value="1"/>
</dbReference>
<dbReference type="GO" id="GO:0031419">
    <property type="term" value="F:cobalamin binding"/>
    <property type="evidence" value="ECO:0007669"/>
    <property type="project" value="UniProtKB-KW"/>
</dbReference>
<dbReference type="PANTHER" id="PTHR30002:SF4">
    <property type="entry name" value="EPOXYQUEUOSINE REDUCTASE"/>
    <property type="match status" value="1"/>
</dbReference>
<keyword evidence="8 9" id="KW-0411">Iron-sulfur</keyword>
<feature type="binding site" evidence="9">
    <location>
        <position position="222"/>
    </location>
    <ligand>
        <name>tRNA</name>
        <dbReference type="ChEBI" id="CHEBI:17843"/>
    </ligand>
</feature>
<comment type="function">
    <text evidence="9">Catalyzes the conversion of epoxyqueuosine (oQ) to queuosine (Q), which is a hypermodified base found in the wobble positions of tRNA(Asp), tRNA(Asn), tRNA(His) and tRNA(Tyr).</text>
</comment>
<dbReference type="InterPro" id="IPR013542">
    <property type="entry name" value="QueG_DUF1730"/>
</dbReference>
<keyword evidence="6 9" id="KW-0560">Oxidoreductase</keyword>
<feature type="binding site" evidence="9">
    <location>
        <position position="298"/>
    </location>
    <ligand>
        <name>tRNA</name>
        <dbReference type="ChEBI" id="CHEBI:17843"/>
    </ligand>
</feature>
<feature type="binding site" evidence="9">
    <location>
        <position position="243"/>
    </location>
    <ligand>
        <name>[4Fe-4S] cluster</name>
        <dbReference type="ChEBI" id="CHEBI:49883"/>
        <label>2</label>
    </ligand>
</feature>
<comment type="catalytic activity">
    <reaction evidence="9">
        <text>epoxyqueuosine(34) in tRNA + AH2 = queuosine(34) in tRNA + A + H2O</text>
        <dbReference type="Rhea" id="RHEA:32159"/>
        <dbReference type="Rhea" id="RHEA-COMP:18571"/>
        <dbReference type="Rhea" id="RHEA-COMP:18582"/>
        <dbReference type="ChEBI" id="CHEBI:13193"/>
        <dbReference type="ChEBI" id="CHEBI:15377"/>
        <dbReference type="ChEBI" id="CHEBI:17499"/>
        <dbReference type="ChEBI" id="CHEBI:194431"/>
        <dbReference type="ChEBI" id="CHEBI:194443"/>
        <dbReference type="EC" id="1.17.99.6"/>
    </reaction>
</comment>
<dbReference type="InterPro" id="IPR017896">
    <property type="entry name" value="4Fe4S_Fe-S-bd"/>
</dbReference>
<feature type="binding site" evidence="9">
    <location>
        <position position="56"/>
    </location>
    <ligand>
        <name>cob(II)alamin</name>
        <dbReference type="ChEBI" id="CHEBI:16304"/>
    </ligand>
</feature>
<dbReference type="NCBIfam" id="TIGR00276">
    <property type="entry name" value="tRNA epoxyqueuosine(34) reductase QueG"/>
    <property type="match status" value="1"/>
</dbReference>
<dbReference type="PROSITE" id="PS00198">
    <property type="entry name" value="4FE4S_FER_1"/>
    <property type="match status" value="1"/>
</dbReference>
<evidence type="ECO:0000256" key="8">
    <source>
        <dbReference type="ARBA" id="ARBA00023014"/>
    </source>
</evidence>
<keyword evidence="1 9" id="KW-0004">4Fe-4S</keyword>
<evidence type="ECO:0000256" key="5">
    <source>
        <dbReference type="ARBA" id="ARBA00022785"/>
    </source>
</evidence>
<evidence type="ECO:0000256" key="9">
    <source>
        <dbReference type="HAMAP-Rule" id="MF_00916"/>
    </source>
</evidence>
<evidence type="ECO:0000256" key="3">
    <source>
        <dbReference type="ARBA" id="ARBA00022694"/>
    </source>
</evidence>
<dbReference type="HAMAP" id="MF_00916">
    <property type="entry name" value="QueG"/>
    <property type="match status" value="1"/>
</dbReference>
<organism evidence="12 13">
    <name type="scientific">Alkalibacterium olivapovliticus</name>
    <dbReference type="NCBI Taxonomy" id="99907"/>
    <lineage>
        <taxon>Bacteria</taxon>
        <taxon>Bacillati</taxon>
        <taxon>Bacillota</taxon>
        <taxon>Bacilli</taxon>
        <taxon>Lactobacillales</taxon>
        <taxon>Carnobacteriaceae</taxon>
        <taxon>Alkalibacterium</taxon>
    </lineage>
</organism>
<evidence type="ECO:0000256" key="6">
    <source>
        <dbReference type="ARBA" id="ARBA00023002"/>
    </source>
</evidence>
<name>A0A2T0W9R6_9LACT</name>
<evidence type="ECO:0000256" key="4">
    <source>
        <dbReference type="ARBA" id="ARBA00022723"/>
    </source>
</evidence>
<dbReference type="GO" id="GO:0052693">
    <property type="term" value="F:epoxyqueuosine reductase activity"/>
    <property type="evidence" value="ECO:0007669"/>
    <property type="project" value="UniProtKB-UniRule"/>
</dbReference>
<dbReference type="Proteomes" id="UP000238205">
    <property type="component" value="Unassembled WGS sequence"/>
</dbReference>
<feature type="binding site" evidence="9">
    <location>
        <position position="280"/>
    </location>
    <ligand>
        <name>tRNA</name>
        <dbReference type="ChEBI" id="CHEBI:17843"/>
    </ligand>
</feature>
<feature type="active site" description="Proton donor" evidence="9">
    <location>
        <position position="134"/>
    </location>
</feature>
<evidence type="ECO:0000256" key="2">
    <source>
        <dbReference type="ARBA" id="ARBA00022490"/>
    </source>
</evidence>
<keyword evidence="13" id="KW-1185">Reference proteome</keyword>
<feature type="binding site" evidence="9">
    <location>
        <position position="247"/>
    </location>
    <ligand>
        <name>[4Fe-4S] cluster</name>
        <dbReference type="ChEBI" id="CHEBI:49883"/>
        <label>1</label>
    </ligand>
</feature>
<feature type="binding site" evidence="9">
    <location>
        <position position="191"/>
    </location>
    <ligand>
        <name>[4Fe-4S] cluster</name>
        <dbReference type="ChEBI" id="CHEBI:49883"/>
        <label>1</label>
    </ligand>
</feature>
<dbReference type="Pfam" id="PF08331">
    <property type="entry name" value="QueG_DUF1730"/>
    <property type="match status" value="1"/>
</dbReference>
<evidence type="ECO:0000313" key="12">
    <source>
        <dbReference type="EMBL" id="PRY83254.1"/>
    </source>
</evidence>
<feature type="binding site" evidence="9">
    <location>
        <begin position="240"/>
        <end position="241"/>
    </location>
    <ligand>
        <name>cob(II)alamin</name>
        <dbReference type="ChEBI" id="CHEBI:16304"/>
    </ligand>
</feature>
<dbReference type="InterPro" id="IPR004453">
    <property type="entry name" value="QueG"/>
</dbReference>
<dbReference type="Gene3D" id="1.25.10.10">
    <property type="entry name" value="Leucine-rich Repeat Variant"/>
    <property type="match status" value="1"/>
</dbReference>
<feature type="domain" description="4Fe-4S ferredoxin-type" evidence="11">
    <location>
        <begin position="176"/>
        <end position="208"/>
    </location>
</feature>
<dbReference type="SUPFAM" id="SSF46548">
    <property type="entry name" value="alpha-helical ferredoxin"/>
    <property type="match status" value="1"/>
</dbReference>
<dbReference type="Gene3D" id="3.30.70.20">
    <property type="match status" value="1"/>
</dbReference>
<comment type="cofactor">
    <cofactor evidence="9">
        <name>[4Fe-4S] cluster</name>
        <dbReference type="ChEBI" id="CHEBI:49883"/>
    </cofactor>
    <text evidence="9">Binds 2 [4Fe-4S] clusters per monomer.</text>
</comment>
<dbReference type="RefSeq" id="WP_106191695.1">
    <property type="nucleotide sequence ID" value="NZ_PVTO01000005.1"/>
</dbReference>
<keyword evidence="9" id="KW-0170">Cobalt</keyword>
<sequence length="393" mass="44615">MNQELKEKIQAKAEDLGINKIGFTHADPFYDLEAKLHAQQEKGHHSGFEHKVIEERIYPERIFDQPKSIIAIALAYPSKMRDKAPRVKGERRGEFARASWGTDYHTVLSKKMDQLIDYIRSEAEGDVSFKPMVDTGELVDVAVAQRAGLGFIGRNGLLITKEFGSYVYLGEIITNIEFESDEEVSFGCGDCTRCVDACPTDALLGDGRMNAQRCLSYQTQTKGYMPKEYRRQMGHVIYGCDICQIVCPYNKGIDSHFHEEMEPEPFNTTPELKPLLTISNKDFKKDFGDMAGSWRGKKPLQRNAIIALANYRDFSAVPDLLNVIENDPRPMIRGTAAWAVATITKKRPNQDVLDFLEESVLKETDEETVAEFTEAIIELKERLDLIESKRRDT</sequence>
<feature type="binding site" evidence="9">
    <location>
        <position position="134"/>
    </location>
    <ligand>
        <name>cob(II)alamin</name>
        <dbReference type="ChEBI" id="CHEBI:16304"/>
    </ligand>
</feature>
<keyword evidence="3 9" id="KW-0819">tRNA processing</keyword>
<comment type="similarity">
    <text evidence="9">Belongs to the QueG family.</text>
</comment>
<dbReference type="InterPro" id="IPR017900">
    <property type="entry name" value="4Fe4S_Fe_S_CS"/>
</dbReference>
<evidence type="ECO:0000313" key="13">
    <source>
        <dbReference type="Proteomes" id="UP000238205"/>
    </source>
</evidence>
<keyword evidence="2 9" id="KW-0963">Cytoplasm</keyword>
<dbReference type="GO" id="GO:0051539">
    <property type="term" value="F:4 iron, 4 sulfur cluster binding"/>
    <property type="evidence" value="ECO:0007669"/>
    <property type="project" value="UniProtKB-KW"/>
</dbReference>
<dbReference type="AlphaFoldDB" id="A0A2T0W9R6"/>
<dbReference type="InterPro" id="IPR011989">
    <property type="entry name" value="ARM-like"/>
</dbReference>
<dbReference type="EC" id="1.17.99.6" evidence="9"/>
<feature type="binding site" evidence="9">
    <location>
        <position position="240"/>
    </location>
    <ligand>
        <name>[4Fe-4S] cluster</name>
        <dbReference type="ChEBI" id="CHEBI:49883"/>
        <label>2</label>
    </ligand>
</feature>
<dbReference type="OrthoDB" id="9784571at2"/>
<feature type="binding site" evidence="9">
    <location>
        <position position="194"/>
    </location>
    <ligand>
        <name>[4Fe-4S] cluster</name>
        <dbReference type="ChEBI" id="CHEBI:49883"/>
        <label>1</label>
    </ligand>
</feature>
<dbReference type="InterPro" id="IPR016024">
    <property type="entry name" value="ARM-type_fold"/>
</dbReference>
<feature type="binding site" evidence="9">
    <location>
        <position position="281"/>
    </location>
    <ligand>
        <name>tRNA</name>
        <dbReference type="ChEBI" id="CHEBI:17843"/>
    </ligand>
</feature>
<feature type="binding site" evidence="9">
    <location>
        <position position="214"/>
    </location>
    <ligand>
        <name>[4Fe-4S] cluster</name>
        <dbReference type="ChEBI" id="CHEBI:49883"/>
        <label>2</label>
    </ligand>
</feature>
<comment type="caution">
    <text evidence="9">Lacks conserved residue(s) required for the propagation of feature annotation.</text>
</comment>
<dbReference type="GO" id="GO:0046872">
    <property type="term" value="F:metal ion binding"/>
    <property type="evidence" value="ECO:0007669"/>
    <property type="project" value="UniProtKB-KW"/>
</dbReference>
<feature type="coiled-coil region" evidence="10">
    <location>
        <begin position="362"/>
        <end position="389"/>
    </location>
</feature>
<proteinExistence type="inferred from homology"/>
<feature type="binding site" evidence="9">
    <location>
        <position position="169"/>
    </location>
    <ligand>
        <name>cob(II)alamin</name>
        <dbReference type="ChEBI" id="CHEBI:16304"/>
    </ligand>
</feature>
<accession>A0A2T0W9R6</accession>
<feature type="binding site" evidence="9">
    <location>
        <position position="198"/>
    </location>
    <ligand>
        <name>[4Fe-4S] cluster</name>
        <dbReference type="ChEBI" id="CHEBI:49883"/>
        <label>2</label>
    </ligand>
</feature>
<comment type="pathway">
    <text evidence="9">tRNA modification; tRNA-queuosine biosynthesis.</text>
</comment>
<evidence type="ECO:0000256" key="1">
    <source>
        <dbReference type="ARBA" id="ARBA00022485"/>
    </source>
</evidence>
<dbReference type="PANTHER" id="PTHR30002">
    <property type="entry name" value="EPOXYQUEUOSINE REDUCTASE"/>
    <property type="match status" value="1"/>
</dbReference>
<dbReference type="GO" id="GO:0008616">
    <property type="term" value="P:tRNA queuosine(34) biosynthetic process"/>
    <property type="evidence" value="ECO:0007669"/>
    <property type="project" value="UniProtKB-UniRule"/>
</dbReference>
<feature type="binding site" evidence="9">
    <location>
        <position position="155"/>
    </location>
    <ligand>
        <name>cob(II)alamin</name>
        <dbReference type="ChEBI" id="CHEBI:16304"/>
    </ligand>
</feature>
<dbReference type="EMBL" id="PVTO01000005">
    <property type="protein sequence ID" value="PRY83254.1"/>
    <property type="molecule type" value="Genomic_DNA"/>
</dbReference>
<gene>
    <name evidence="9" type="primary">queG</name>
    <name evidence="12" type="ORF">CLV38_10534</name>
</gene>
<dbReference type="Pfam" id="PF13484">
    <property type="entry name" value="Fer4_16"/>
    <property type="match status" value="1"/>
</dbReference>
<comment type="caution">
    <text evidence="12">The sequence shown here is derived from an EMBL/GenBank/DDBJ whole genome shotgun (WGS) entry which is preliminary data.</text>
</comment>
<feature type="binding site" evidence="9">
    <location>
        <position position="297"/>
    </location>
    <ligand>
        <name>tRNA</name>
        <dbReference type="ChEBI" id="CHEBI:17843"/>
    </ligand>
</feature>
<dbReference type="SUPFAM" id="SSF48371">
    <property type="entry name" value="ARM repeat"/>
    <property type="match status" value="1"/>
</dbReference>
<feature type="binding site" evidence="9">
    <location>
        <position position="295"/>
    </location>
    <ligand>
        <name>tRNA</name>
        <dbReference type="ChEBI" id="CHEBI:17843"/>
    </ligand>
</feature>
<dbReference type="GO" id="GO:0005737">
    <property type="term" value="C:cytoplasm"/>
    <property type="evidence" value="ECO:0007669"/>
    <property type="project" value="UniProtKB-SubCell"/>
</dbReference>
<feature type="binding site" evidence="9">
    <location>
        <position position="188"/>
    </location>
    <ligand>
        <name>[4Fe-4S] cluster</name>
        <dbReference type="ChEBI" id="CHEBI:49883"/>
        <label>1</label>
    </ligand>
</feature>
<comment type="subcellular location">
    <subcellularLocation>
        <location evidence="9">Cytoplasm</location>
    </subcellularLocation>
</comment>
<dbReference type="UniPathway" id="UPA00392"/>
<evidence type="ECO:0000256" key="10">
    <source>
        <dbReference type="SAM" id="Coils"/>
    </source>
</evidence>
<keyword evidence="10" id="KW-0175">Coiled coil</keyword>
<keyword evidence="5 9" id="KW-0671">Queuosine biosynthesis</keyword>
<feature type="binding site" evidence="9">
    <location>
        <position position="216"/>
    </location>
    <ligand>
        <name>cob(II)alamin</name>
        <dbReference type="ChEBI" id="CHEBI:16304"/>
    </ligand>
</feature>
<keyword evidence="9" id="KW-0846">Cobalamin</keyword>
<evidence type="ECO:0000259" key="11">
    <source>
        <dbReference type="PROSITE" id="PS51379"/>
    </source>
</evidence>
<evidence type="ECO:0000256" key="7">
    <source>
        <dbReference type="ARBA" id="ARBA00023004"/>
    </source>
</evidence>
<protein>
    <recommendedName>
        <fullName evidence="9">Epoxyqueuosine reductase</fullName>
        <ecNumber evidence="9">1.17.99.6</ecNumber>
    </recommendedName>
    <alternativeName>
        <fullName evidence="9">Queuosine biosynthesis protein QueG</fullName>
    </alternativeName>
</protein>
<keyword evidence="4 9" id="KW-0479">Metal-binding</keyword>
<keyword evidence="7 9" id="KW-0408">Iron</keyword>
<comment type="subunit">
    <text evidence="9">Monomer.</text>
</comment>
<comment type="cofactor">
    <cofactor evidence="9">
        <name>cob(II)alamin</name>
        <dbReference type="ChEBI" id="CHEBI:16304"/>
    </cofactor>
</comment>
<dbReference type="Pfam" id="PF13646">
    <property type="entry name" value="HEAT_2"/>
    <property type="match status" value="1"/>
</dbReference>
<feature type="binding site" evidence="9">
    <location>
        <position position="158"/>
    </location>
    <ligand>
        <name>cob(II)alamin</name>
        <dbReference type="ChEBI" id="CHEBI:16304"/>
    </ligand>
</feature>
<feature type="binding site" evidence="9">
    <location>
        <position position="220"/>
    </location>
    <ligand>
        <name>tRNA</name>
        <dbReference type="ChEBI" id="CHEBI:17843"/>
    </ligand>
</feature>
<reference evidence="12 13" key="1">
    <citation type="submission" date="2018-03" db="EMBL/GenBank/DDBJ databases">
        <title>Genomic Encyclopedia of Archaeal and Bacterial Type Strains, Phase II (KMG-II): from individual species to whole genera.</title>
        <authorList>
            <person name="Goeker M."/>
        </authorList>
    </citation>
    <scope>NUCLEOTIDE SEQUENCE [LARGE SCALE GENOMIC DNA]</scope>
    <source>
        <strain evidence="12 13">DSM 13175</strain>
    </source>
</reference>